<comment type="similarity">
    <text evidence="1">Belongs to the phD/YefM antitoxin family.</text>
</comment>
<accession>A0A413RH10</accession>
<evidence type="ECO:0000313" key="3">
    <source>
        <dbReference type="Proteomes" id="UP000283374"/>
    </source>
</evidence>
<protein>
    <submittedName>
        <fullName evidence="2">Type II toxin-antitoxin system prevent-host-death family antitoxin</fullName>
    </submittedName>
</protein>
<evidence type="ECO:0000256" key="1">
    <source>
        <dbReference type="ARBA" id="ARBA00009981"/>
    </source>
</evidence>
<reference evidence="2 3" key="1">
    <citation type="submission" date="2018-08" db="EMBL/GenBank/DDBJ databases">
        <title>Cellulomonas rhizosphaerae sp. nov., a novel actinomycete isolated from soil.</title>
        <authorList>
            <person name="Tian Y."/>
        </authorList>
    </citation>
    <scope>NUCLEOTIDE SEQUENCE [LARGE SCALE GENOMIC DNA]</scope>
    <source>
        <strain evidence="2 3">NEAU-TCZ24</strain>
    </source>
</reference>
<name>A0A413RH10_9CELL</name>
<gene>
    <name evidence="2" type="ORF">D1825_17420</name>
</gene>
<sequence length="82" mass="9160">MDVVGVRELRQNASAVLRRVEAGERLRVSVNGREVAELSPLGRRTWVHYDEVADLFGREADDGLRAASELLDHSLRDPFAST</sequence>
<keyword evidence="3" id="KW-1185">Reference proteome</keyword>
<organism evidence="2 3">
    <name type="scientific">Cellulomonas rhizosphaerae</name>
    <dbReference type="NCBI Taxonomy" id="2293719"/>
    <lineage>
        <taxon>Bacteria</taxon>
        <taxon>Bacillati</taxon>
        <taxon>Actinomycetota</taxon>
        <taxon>Actinomycetes</taxon>
        <taxon>Micrococcales</taxon>
        <taxon>Cellulomonadaceae</taxon>
        <taxon>Cellulomonas</taxon>
    </lineage>
</organism>
<dbReference type="OrthoDB" id="4419580at2"/>
<dbReference type="InterPro" id="IPR036165">
    <property type="entry name" value="YefM-like_sf"/>
</dbReference>
<proteinExistence type="inferred from homology"/>
<dbReference type="Proteomes" id="UP000283374">
    <property type="component" value="Unassembled WGS sequence"/>
</dbReference>
<dbReference type="Gene3D" id="3.40.1620.10">
    <property type="entry name" value="YefM-like domain"/>
    <property type="match status" value="1"/>
</dbReference>
<dbReference type="EMBL" id="QWKP01000223">
    <property type="protein sequence ID" value="RHA37074.1"/>
    <property type="molecule type" value="Genomic_DNA"/>
</dbReference>
<dbReference type="AlphaFoldDB" id="A0A413RH10"/>
<dbReference type="SUPFAM" id="SSF143120">
    <property type="entry name" value="YefM-like"/>
    <property type="match status" value="1"/>
</dbReference>
<dbReference type="RefSeq" id="WP_118768686.1">
    <property type="nucleotide sequence ID" value="NZ_QWKP01000223.1"/>
</dbReference>
<dbReference type="NCBIfam" id="TIGR01552">
    <property type="entry name" value="phd_fam"/>
    <property type="match status" value="1"/>
</dbReference>
<evidence type="ECO:0000313" key="2">
    <source>
        <dbReference type="EMBL" id="RHA37074.1"/>
    </source>
</evidence>
<comment type="caution">
    <text evidence="2">The sequence shown here is derived from an EMBL/GenBank/DDBJ whole genome shotgun (WGS) entry which is preliminary data.</text>
</comment>